<keyword evidence="3" id="KW-1185">Reference proteome</keyword>
<comment type="caution">
    <text evidence="2">The sequence shown here is derived from an EMBL/GenBank/DDBJ whole genome shotgun (WGS) entry which is preliminary data.</text>
</comment>
<keyword evidence="1" id="KW-0732">Signal</keyword>
<evidence type="ECO:0000313" key="3">
    <source>
        <dbReference type="Proteomes" id="UP000034491"/>
    </source>
</evidence>
<reference evidence="2 3" key="1">
    <citation type="submission" date="2015-03" db="EMBL/GenBank/DDBJ databases">
        <title>Genome sequence of Kiloniella sp. P1-1, isolated from the gut microflora of Pacific white shrimp, Penaeus vannamei.</title>
        <authorList>
            <person name="Shao Z."/>
            <person name="Wang L."/>
            <person name="Li X."/>
        </authorList>
    </citation>
    <scope>NUCLEOTIDE SEQUENCE [LARGE SCALE GENOMIC DNA]</scope>
    <source>
        <strain evidence="2 3">P1-1</strain>
    </source>
</reference>
<dbReference type="OrthoDB" id="9850280at2"/>
<feature type="signal peptide" evidence="1">
    <location>
        <begin position="1"/>
        <end position="20"/>
    </location>
</feature>
<evidence type="ECO:0000313" key="2">
    <source>
        <dbReference type="EMBL" id="KKJ78553.1"/>
    </source>
</evidence>
<sequence length="231" mass="26635">MKILLFVFPIALTFSSSVGAEIFQINQREINITIPEGYCSINSNQYPDKNIFDQYKRGTKYPENSISLLLNCEVIEAYRKDMGSFWKKHFTSLPKVRQYFKINLLPNTRNKDLSGQEQLIKEVVCPKFETQKASIDYVNLENKENERNFLSALEVGNPSLIGVVKVDKNTCYLAHIEKFLNEENTVSFQLSIISPNIQNSFAVINMFSTPYTNYDSIEKAANTLQEFNRLQ</sequence>
<dbReference type="RefSeq" id="WP_046501443.1">
    <property type="nucleotide sequence ID" value="NZ_LANI01000001.1"/>
</dbReference>
<dbReference type="AlphaFoldDB" id="A0A0M2RG64"/>
<name>A0A0M2RG64_9PROT</name>
<dbReference type="EMBL" id="LANI01000001">
    <property type="protein sequence ID" value="KKJ78553.1"/>
    <property type="molecule type" value="Genomic_DNA"/>
</dbReference>
<gene>
    <name evidence="2" type="ORF">WH95_00105</name>
</gene>
<feature type="chain" id="PRO_5005640749" evidence="1">
    <location>
        <begin position="21"/>
        <end position="231"/>
    </location>
</feature>
<accession>A0A0M2RG64</accession>
<proteinExistence type="predicted"/>
<evidence type="ECO:0000256" key="1">
    <source>
        <dbReference type="SAM" id="SignalP"/>
    </source>
</evidence>
<dbReference type="Proteomes" id="UP000034491">
    <property type="component" value="Unassembled WGS sequence"/>
</dbReference>
<organism evidence="2 3">
    <name type="scientific">Kiloniella litopenaei</name>
    <dbReference type="NCBI Taxonomy" id="1549748"/>
    <lineage>
        <taxon>Bacteria</taxon>
        <taxon>Pseudomonadati</taxon>
        <taxon>Pseudomonadota</taxon>
        <taxon>Alphaproteobacteria</taxon>
        <taxon>Rhodospirillales</taxon>
        <taxon>Kiloniellaceae</taxon>
        <taxon>Kiloniella</taxon>
    </lineage>
</organism>
<protein>
    <submittedName>
        <fullName evidence="2">Uncharacterized protein</fullName>
    </submittedName>
</protein>